<dbReference type="AlphaFoldDB" id="A0A520MH85"/>
<dbReference type="SUPFAM" id="SSF56281">
    <property type="entry name" value="Metallo-hydrolase/oxidoreductase"/>
    <property type="match status" value="1"/>
</dbReference>
<dbReference type="GO" id="GO:0046872">
    <property type="term" value="F:metal ion binding"/>
    <property type="evidence" value="ECO:0007669"/>
    <property type="project" value="UniProtKB-KW"/>
</dbReference>
<evidence type="ECO:0000256" key="1">
    <source>
        <dbReference type="ARBA" id="ARBA00001947"/>
    </source>
</evidence>
<dbReference type="Pfam" id="PF00753">
    <property type="entry name" value="Lactamase_B"/>
    <property type="match status" value="1"/>
</dbReference>
<dbReference type="CDD" id="cd07737">
    <property type="entry name" value="YcbL-like_MBL-fold"/>
    <property type="match status" value="1"/>
</dbReference>
<dbReference type="GO" id="GO:0016787">
    <property type="term" value="F:hydrolase activity"/>
    <property type="evidence" value="ECO:0007669"/>
    <property type="project" value="UniProtKB-KW"/>
</dbReference>
<gene>
    <name evidence="6" type="ORF">EVA96_02695</name>
</gene>
<reference evidence="6 7" key="1">
    <citation type="submission" date="2019-02" db="EMBL/GenBank/DDBJ databases">
        <title>Prokaryotic population dynamics and viral predation in marine succession experiment using metagenomics: the confinement effect.</title>
        <authorList>
            <person name="Haro-Moreno J.M."/>
            <person name="Rodriguez-Valera F."/>
            <person name="Lopez-Perez M."/>
        </authorList>
    </citation>
    <scope>NUCLEOTIDE SEQUENCE [LARGE SCALE GENOMIC DNA]</scope>
    <source>
        <strain evidence="6">MED-G163</strain>
    </source>
</reference>
<keyword evidence="3 6" id="KW-0378">Hydrolase</keyword>
<evidence type="ECO:0000256" key="2">
    <source>
        <dbReference type="ARBA" id="ARBA00022723"/>
    </source>
</evidence>
<evidence type="ECO:0000256" key="4">
    <source>
        <dbReference type="ARBA" id="ARBA00022833"/>
    </source>
</evidence>
<protein>
    <submittedName>
        <fullName evidence="6">MBL fold metallo-hydrolase</fullName>
    </submittedName>
</protein>
<comment type="caution">
    <text evidence="6">The sequence shown here is derived from an EMBL/GenBank/DDBJ whole genome shotgun (WGS) entry which is preliminary data.</text>
</comment>
<dbReference type="PANTHER" id="PTHR46233:SF3">
    <property type="entry name" value="HYDROXYACYLGLUTATHIONE HYDROLASE GLOC"/>
    <property type="match status" value="1"/>
</dbReference>
<evidence type="ECO:0000313" key="7">
    <source>
        <dbReference type="Proteomes" id="UP000315782"/>
    </source>
</evidence>
<keyword evidence="4" id="KW-0862">Zinc</keyword>
<dbReference type="InterPro" id="IPR036866">
    <property type="entry name" value="RibonucZ/Hydroxyglut_hydro"/>
</dbReference>
<dbReference type="EMBL" id="SHBI01000016">
    <property type="protein sequence ID" value="RZO20588.1"/>
    <property type="molecule type" value="Genomic_DNA"/>
</dbReference>
<feature type="domain" description="Metallo-beta-lactamase" evidence="5">
    <location>
        <begin position="15"/>
        <end position="194"/>
    </location>
</feature>
<dbReference type="InterPro" id="IPR001279">
    <property type="entry name" value="Metallo-B-lactamas"/>
</dbReference>
<dbReference type="Gene3D" id="3.60.15.10">
    <property type="entry name" value="Ribonuclease Z/Hydroxyacylglutathione hydrolase-like"/>
    <property type="match status" value="1"/>
</dbReference>
<dbReference type="SMART" id="SM00849">
    <property type="entry name" value="Lactamase_B"/>
    <property type="match status" value="1"/>
</dbReference>
<dbReference type="InterPro" id="IPR051453">
    <property type="entry name" value="MBL_Glyoxalase_II"/>
</dbReference>
<proteinExistence type="predicted"/>
<organism evidence="6 7">
    <name type="scientific">SAR86 cluster bacterium</name>
    <dbReference type="NCBI Taxonomy" id="2030880"/>
    <lineage>
        <taxon>Bacteria</taxon>
        <taxon>Pseudomonadati</taxon>
        <taxon>Pseudomonadota</taxon>
        <taxon>Gammaproteobacteria</taxon>
        <taxon>SAR86 cluster</taxon>
    </lineage>
</organism>
<dbReference type="Proteomes" id="UP000315782">
    <property type="component" value="Unassembled WGS sequence"/>
</dbReference>
<comment type="cofactor">
    <cofactor evidence="1">
        <name>Zn(2+)</name>
        <dbReference type="ChEBI" id="CHEBI:29105"/>
    </cofactor>
</comment>
<dbReference type="PANTHER" id="PTHR46233">
    <property type="entry name" value="HYDROXYACYLGLUTATHIONE HYDROLASE GLOC"/>
    <property type="match status" value="1"/>
</dbReference>
<evidence type="ECO:0000259" key="5">
    <source>
        <dbReference type="SMART" id="SM00849"/>
    </source>
</evidence>
<name>A0A520MH85_9GAMM</name>
<keyword evidence="2" id="KW-0479">Metal-binding</keyword>
<sequence>MSELKILVIPVTPFQQNASIIYCTKTKKCAFVDPGGDIETLLQKAKANELIPEKILLTHGHIDHAGGAQELSDILNIKIEGPHINDKFLLDGLKMQGEMFGMPSQDCAPDQWLNEGDIVNVGDLCFDVYFCPGHTPGHIIFFHQSSKVALVGDVLFQGSIGRTDLPGGNYEDLINSIVSKLWPLGNDIEFIPGHGPRSNFNQERLTNAFVSDKVLSAN</sequence>
<evidence type="ECO:0000256" key="3">
    <source>
        <dbReference type="ARBA" id="ARBA00022801"/>
    </source>
</evidence>
<accession>A0A520MH85</accession>
<evidence type="ECO:0000313" key="6">
    <source>
        <dbReference type="EMBL" id="RZO20588.1"/>
    </source>
</evidence>